<reference evidence="2 3" key="1">
    <citation type="submission" date="2020-10" db="EMBL/GenBank/DDBJ databases">
        <authorList>
            <person name="Sedaghatjoo S."/>
        </authorList>
    </citation>
    <scope>NUCLEOTIDE SEQUENCE [LARGE SCALE GENOMIC DNA]</scope>
    <source>
        <strain evidence="2 3">LLFL</strain>
    </source>
</reference>
<dbReference type="EMBL" id="CAJHJF010004100">
    <property type="protein sequence ID" value="CAD6940430.1"/>
    <property type="molecule type" value="Genomic_DNA"/>
</dbReference>
<feature type="compositionally biased region" description="Basic and acidic residues" evidence="1">
    <location>
        <begin position="133"/>
        <end position="143"/>
    </location>
</feature>
<sequence>MSLNAASLRLFRSLRAVVPYCPEGSKVVWVVLEDQAEYEGWMASLPGKWNLDRRDKVAGGAGEGFVGGPSLLEIEDAAAARRAGELDEQEGDADDADHNAQRGLVNAAGRAAAAAVLLTADMLLWRHRYECDHAGQPRNKPKDPNLSPRKRRRRNPSIKVGCPAKFVACQPIGDNRIYVKWTHGHTGHDPSSLQSVGESRLPRRVRDWIRARVEEGRDWKAMRNLLRLESDQLHQLERSSGVLESVPESFRIRHMDIYNEVRQQLLRAARKAPDRLSSLQKWVDEVQGNGGIAAINQDIPCAEDEQTWAAYFLSSWQVDMLLAHGQNSV</sequence>
<keyword evidence="3" id="KW-1185">Reference proteome</keyword>
<proteinExistence type="predicted"/>
<accession>A0A9N8LUS1</accession>
<evidence type="ECO:0000313" key="2">
    <source>
        <dbReference type="EMBL" id="CAD6940430.1"/>
    </source>
</evidence>
<protein>
    <submittedName>
        <fullName evidence="2">Uncharacterized protein</fullName>
    </submittedName>
</protein>
<organism evidence="2 3">
    <name type="scientific">Tilletia laevis</name>
    <dbReference type="NCBI Taxonomy" id="157183"/>
    <lineage>
        <taxon>Eukaryota</taxon>
        <taxon>Fungi</taxon>
        <taxon>Dikarya</taxon>
        <taxon>Basidiomycota</taxon>
        <taxon>Ustilaginomycotina</taxon>
        <taxon>Exobasidiomycetes</taxon>
        <taxon>Tilletiales</taxon>
        <taxon>Tilletiaceae</taxon>
        <taxon>Tilletia</taxon>
    </lineage>
</organism>
<name>A0A9N8LUS1_9BASI</name>
<feature type="non-terminal residue" evidence="2">
    <location>
        <position position="329"/>
    </location>
</feature>
<evidence type="ECO:0000256" key="1">
    <source>
        <dbReference type="SAM" id="MobiDB-lite"/>
    </source>
</evidence>
<comment type="caution">
    <text evidence="2">The sequence shown here is derived from an EMBL/GenBank/DDBJ whole genome shotgun (WGS) entry which is preliminary data.</text>
</comment>
<feature type="region of interest" description="Disordered" evidence="1">
    <location>
        <begin position="133"/>
        <end position="157"/>
    </location>
</feature>
<evidence type="ECO:0000313" key="3">
    <source>
        <dbReference type="Proteomes" id="UP000836404"/>
    </source>
</evidence>
<dbReference type="Proteomes" id="UP000836404">
    <property type="component" value="Unassembled WGS sequence"/>
</dbReference>
<dbReference type="AlphaFoldDB" id="A0A9N8LUS1"/>
<gene>
    <name evidence="2" type="ORF">JKILLFL_G5424</name>
</gene>